<evidence type="ECO:0000259" key="8">
    <source>
        <dbReference type="Pfam" id="PF00962"/>
    </source>
</evidence>
<evidence type="ECO:0000256" key="1">
    <source>
        <dbReference type="ARBA" id="ARBA00001947"/>
    </source>
</evidence>
<dbReference type="InterPro" id="IPR001365">
    <property type="entry name" value="A_deaminase_dom"/>
</dbReference>
<dbReference type="Pfam" id="PF00962">
    <property type="entry name" value="A_deaminase"/>
    <property type="match status" value="1"/>
</dbReference>
<reference evidence="9 10" key="1">
    <citation type="submission" date="2014-06" db="EMBL/GenBank/DDBJ databases">
        <title>Evolutionary Origins and Diversification of the Mycorrhizal Mutualists.</title>
        <authorList>
            <consortium name="DOE Joint Genome Institute"/>
            <consortium name="Mycorrhizal Genomics Consortium"/>
            <person name="Kohler A."/>
            <person name="Kuo A."/>
            <person name="Nagy L.G."/>
            <person name="Floudas D."/>
            <person name="Copeland A."/>
            <person name="Barry K.W."/>
            <person name="Cichocki N."/>
            <person name="Veneault-Fourrey C."/>
            <person name="LaButti K."/>
            <person name="Lindquist E.A."/>
            <person name="Lipzen A."/>
            <person name="Lundell T."/>
            <person name="Morin E."/>
            <person name="Murat C."/>
            <person name="Riley R."/>
            <person name="Ohm R."/>
            <person name="Sun H."/>
            <person name="Tunlid A."/>
            <person name="Henrissat B."/>
            <person name="Grigoriev I.V."/>
            <person name="Hibbett D.S."/>
            <person name="Martin F."/>
        </authorList>
    </citation>
    <scope>NUCLEOTIDE SEQUENCE [LARGE SCALE GENOMIC DNA]</scope>
    <source>
        <strain evidence="9 10">SS14</strain>
    </source>
</reference>
<evidence type="ECO:0000256" key="4">
    <source>
        <dbReference type="ARBA" id="ARBA00022801"/>
    </source>
</evidence>
<evidence type="ECO:0000313" key="10">
    <source>
        <dbReference type="Proteomes" id="UP000054279"/>
    </source>
</evidence>
<dbReference type="InterPro" id="IPR006330">
    <property type="entry name" value="Ado/ade_deaminase"/>
</dbReference>
<dbReference type="Proteomes" id="UP000054279">
    <property type="component" value="Unassembled WGS sequence"/>
</dbReference>
<evidence type="ECO:0000256" key="7">
    <source>
        <dbReference type="ARBA" id="ARBA00048787"/>
    </source>
</evidence>
<keyword evidence="6" id="KW-0546">Nucleotide metabolism</keyword>
<evidence type="ECO:0000256" key="5">
    <source>
        <dbReference type="ARBA" id="ARBA00022833"/>
    </source>
</evidence>
<dbReference type="AlphaFoldDB" id="A0A0C9UDG9"/>
<feature type="domain" description="Adenosine deaminase" evidence="8">
    <location>
        <begin position="9"/>
        <end position="114"/>
    </location>
</feature>
<dbReference type="OrthoDB" id="2684279at2759"/>
<evidence type="ECO:0000256" key="6">
    <source>
        <dbReference type="ARBA" id="ARBA00023080"/>
    </source>
</evidence>
<dbReference type="GO" id="GO:0006154">
    <property type="term" value="P:adenosine catabolic process"/>
    <property type="evidence" value="ECO:0007669"/>
    <property type="project" value="TreeGrafter"/>
</dbReference>
<keyword evidence="10" id="KW-1185">Reference proteome</keyword>
<proteinExistence type="inferred from homology"/>
<feature type="non-terminal residue" evidence="9">
    <location>
        <position position="1"/>
    </location>
</feature>
<name>A0A0C9UDG9_SPHS4</name>
<keyword evidence="4" id="KW-0378">Hydrolase</keyword>
<organism evidence="9 10">
    <name type="scientific">Sphaerobolus stellatus (strain SS14)</name>
    <dbReference type="NCBI Taxonomy" id="990650"/>
    <lineage>
        <taxon>Eukaryota</taxon>
        <taxon>Fungi</taxon>
        <taxon>Dikarya</taxon>
        <taxon>Basidiomycota</taxon>
        <taxon>Agaricomycotina</taxon>
        <taxon>Agaricomycetes</taxon>
        <taxon>Phallomycetidae</taxon>
        <taxon>Geastrales</taxon>
        <taxon>Sphaerobolaceae</taxon>
        <taxon>Sphaerobolus</taxon>
    </lineage>
</organism>
<gene>
    <name evidence="9" type="ORF">M422DRAFT_195892</name>
</gene>
<evidence type="ECO:0000256" key="3">
    <source>
        <dbReference type="ARBA" id="ARBA00022723"/>
    </source>
</evidence>
<accession>A0A0C9UDG9</accession>
<dbReference type="GO" id="GO:0009117">
    <property type="term" value="P:nucleotide metabolic process"/>
    <property type="evidence" value="ECO:0007669"/>
    <property type="project" value="UniProtKB-KW"/>
</dbReference>
<dbReference type="GO" id="GO:0046103">
    <property type="term" value="P:inosine biosynthetic process"/>
    <property type="evidence" value="ECO:0007669"/>
    <property type="project" value="TreeGrafter"/>
</dbReference>
<evidence type="ECO:0000256" key="2">
    <source>
        <dbReference type="ARBA" id="ARBA00006676"/>
    </source>
</evidence>
<dbReference type="HOGENOM" id="CLU_2090635_0_0_1"/>
<dbReference type="PANTHER" id="PTHR11409:SF42">
    <property type="entry name" value="ADENOSINE DEAMINASE-LIKE PROTEIN"/>
    <property type="match status" value="1"/>
</dbReference>
<comment type="similarity">
    <text evidence="2">Belongs to the metallo-dependent hydrolases superfamily. Adenosine and AMP deaminases family.</text>
</comment>
<dbReference type="SUPFAM" id="SSF51556">
    <property type="entry name" value="Metallo-dependent hydrolases"/>
    <property type="match status" value="1"/>
</dbReference>
<keyword evidence="5" id="KW-0862">Zinc</keyword>
<dbReference type="InterPro" id="IPR032466">
    <property type="entry name" value="Metal_Hydrolase"/>
</dbReference>
<evidence type="ECO:0000313" key="9">
    <source>
        <dbReference type="EMBL" id="KIJ23451.1"/>
    </source>
</evidence>
<comment type="cofactor">
    <cofactor evidence="1">
        <name>Zn(2+)</name>
        <dbReference type="ChEBI" id="CHEBI:29105"/>
    </cofactor>
</comment>
<dbReference type="GO" id="GO:0046872">
    <property type="term" value="F:metal ion binding"/>
    <property type="evidence" value="ECO:0007669"/>
    <property type="project" value="UniProtKB-KW"/>
</dbReference>
<sequence>NTEEDTLALLSFGPSRLGHATFLSPEAREIVMRDKIPIEICLTSNLLCKTVKSIDVHHIRWLLQHSHPFSICTDDILPFRNSLLGEYALLMAKAPIGLGLTEDEIRRIAEMSFECKF</sequence>
<dbReference type="EMBL" id="KN837670">
    <property type="protein sequence ID" value="KIJ23451.1"/>
    <property type="molecule type" value="Genomic_DNA"/>
</dbReference>
<comment type="catalytic activity">
    <reaction evidence="7">
        <text>N(6)-methyl-AMP + H2O + H(+) = IMP + methylamine</text>
        <dbReference type="Rhea" id="RHEA:16001"/>
        <dbReference type="ChEBI" id="CHEBI:15377"/>
        <dbReference type="ChEBI" id="CHEBI:15378"/>
        <dbReference type="ChEBI" id="CHEBI:58053"/>
        <dbReference type="ChEBI" id="CHEBI:59338"/>
        <dbReference type="ChEBI" id="CHEBI:144842"/>
    </reaction>
    <physiologicalReaction direction="left-to-right" evidence="7">
        <dbReference type="Rhea" id="RHEA:16002"/>
    </physiologicalReaction>
</comment>
<protein>
    <recommendedName>
        <fullName evidence="8">Adenosine deaminase domain-containing protein</fullName>
    </recommendedName>
</protein>
<dbReference type="Gene3D" id="3.20.20.140">
    <property type="entry name" value="Metal-dependent hydrolases"/>
    <property type="match status" value="1"/>
</dbReference>
<dbReference type="PANTHER" id="PTHR11409">
    <property type="entry name" value="ADENOSINE DEAMINASE"/>
    <property type="match status" value="1"/>
</dbReference>
<keyword evidence="3" id="KW-0479">Metal-binding</keyword>
<dbReference type="GO" id="GO:0004000">
    <property type="term" value="F:adenosine deaminase activity"/>
    <property type="evidence" value="ECO:0007669"/>
    <property type="project" value="TreeGrafter"/>
</dbReference>